<evidence type="ECO:0000256" key="7">
    <source>
        <dbReference type="ARBA" id="ARBA00022692"/>
    </source>
</evidence>
<dbReference type="InterPro" id="IPR011006">
    <property type="entry name" value="CheY-like_superfamily"/>
</dbReference>
<dbReference type="GO" id="GO:0000155">
    <property type="term" value="F:phosphorelay sensor kinase activity"/>
    <property type="evidence" value="ECO:0007669"/>
    <property type="project" value="InterPro"/>
</dbReference>
<evidence type="ECO:0000256" key="11">
    <source>
        <dbReference type="ARBA" id="ARBA00022989"/>
    </source>
</evidence>
<keyword evidence="21" id="KW-1185">Reference proteome</keyword>
<proteinExistence type="predicted"/>
<evidence type="ECO:0000259" key="16">
    <source>
        <dbReference type="PROSITE" id="PS50109"/>
    </source>
</evidence>
<dbReference type="EC" id="2.7.13.3" evidence="3"/>
<dbReference type="Gene3D" id="3.40.50.2300">
    <property type="match status" value="1"/>
</dbReference>
<name>A0A437QTD6_9PROT</name>
<dbReference type="InterPro" id="IPR004358">
    <property type="entry name" value="Sig_transdc_His_kin-like_C"/>
</dbReference>
<dbReference type="SUPFAM" id="SSF47226">
    <property type="entry name" value="Histidine-containing phosphotransfer domain, HPT domain"/>
    <property type="match status" value="1"/>
</dbReference>
<dbReference type="PANTHER" id="PTHR45339">
    <property type="entry name" value="HYBRID SIGNAL TRANSDUCTION HISTIDINE KINASE J"/>
    <property type="match status" value="1"/>
</dbReference>
<dbReference type="Pfam" id="PF12860">
    <property type="entry name" value="PAS_7"/>
    <property type="match status" value="1"/>
</dbReference>
<reference evidence="21" key="1">
    <citation type="submission" date="2019-01" db="EMBL/GenBank/DDBJ databases">
        <title>Gri0909 isolated from a small marine red alga.</title>
        <authorList>
            <person name="Kim J."/>
            <person name="Jeong S.E."/>
            <person name="Jeon C.O."/>
        </authorList>
    </citation>
    <scope>NUCLEOTIDE SEQUENCE [LARGE SCALE GENOMIC DNA]</scope>
    <source>
        <strain evidence="21">Gri0909</strain>
    </source>
</reference>
<feature type="domain" description="Histidine kinase" evidence="16">
    <location>
        <begin position="410"/>
        <end position="635"/>
    </location>
</feature>
<comment type="catalytic activity">
    <reaction evidence="1">
        <text>ATP + protein L-histidine = ADP + protein N-phospho-L-histidine.</text>
        <dbReference type="EC" id="2.7.13.3"/>
    </reaction>
</comment>
<dbReference type="SMART" id="SM00448">
    <property type="entry name" value="REC"/>
    <property type="match status" value="1"/>
</dbReference>
<dbReference type="CDD" id="cd16922">
    <property type="entry name" value="HATPase_EvgS-ArcB-TorS-like"/>
    <property type="match status" value="1"/>
</dbReference>
<dbReference type="FunFam" id="1.10.287.130:FF:000001">
    <property type="entry name" value="Two-component sensor histidine kinase"/>
    <property type="match status" value="1"/>
</dbReference>
<dbReference type="CDD" id="cd00082">
    <property type="entry name" value="HisKA"/>
    <property type="match status" value="1"/>
</dbReference>
<dbReference type="InterPro" id="IPR036641">
    <property type="entry name" value="HPT_dom_sf"/>
</dbReference>
<dbReference type="InterPro" id="IPR003594">
    <property type="entry name" value="HATPase_dom"/>
</dbReference>
<evidence type="ECO:0000256" key="4">
    <source>
        <dbReference type="ARBA" id="ARBA00022475"/>
    </source>
</evidence>
<dbReference type="Gene3D" id="3.30.450.20">
    <property type="entry name" value="PAS domain"/>
    <property type="match status" value="2"/>
</dbReference>
<dbReference type="Gene3D" id="3.30.565.10">
    <property type="entry name" value="Histidine kinase-like ATPase, C-terminal domain"/>
    <property type="match status" value="1"/>
</dbReference>
<dbReference type="Proteomes" id="UP000287447">
    <property type="component" value="Unassembled WGS sequence"/>
</dbReference>
<comment type="caution">
    <text evidence="20">The sequence shown here is derived from an EMBL/GenBank/DDBJ whole genome shotgun (WGS) entry which is preliminary data.</text>
</comment>
<keyword evidence="5 15" id="KW-0597">Phosphoprotein</keyword>
<keyword evidence="4" id="KW-1003">Cell membrane</keyword>
<dbReference type="CDD" id="cd00088">
    <property type="entry name" value="HPT"/>
    <property type="match status" value="1"/>
</dbReference>
<dbReference type="SUPFAM" id="SSF47384">
    <property type="entry name" value="Homodimeric domain of signal transducing histidine kinase"/>
    <property type="match status" value="1"/>
</dbReference>
<dbReference type="InterPro" id="IPR005467">
    <property type="entry name" value="His_kinase_dom"/>
</dbReference>
<evidence type="ECO:0000256" key="5">
    <source>
        <dbReference type="ARBA" id="ARBA00022553"/>
    </source>
</evidence>
<dbReference type="CDD" id="cd17546">
    <property type="entry name" value="REC_hyHK_CKI1_RcsC-like"/>
    <property type="match status" value="1"/>
</dbReference>
<dbReference type="SMART" id="SM00091">
    <property type="entry name" value="PAS"/>
    <property type="match status" value="3"/>
</dbReference>
<dbReference type="AlphaFoldDB" id="A0A437QTD6"/>
<dbReference type="GO" id="GO:0005886">
    <property type="term" value="C:plasma membrane"/>
    <property type="evidence" value="ECO:0007669"/>
    <property type="project" value="UniProtKB-SubCell"/>
</dbReference>
<dbReference type="InterPro" id="IPR036890">
    <property type="entry name" value="HATPase_C_sf"/>
</dbReference>
<evidence type="ECO:0000256" key="1">
    <source>
        <dbReference type="ARBA" id="ARBA00000085"/>
    </source>
</evidence>
<dbReference type="InterPro" id="IPR035965">
    <property type="entry name" value="PAS-like_dom_sf"/>
</dbReference>
<evidence type="ECO:0000259" key="17">
    <source>
        <dbReference type="PROSITE" id="PS50110"/>
    </source>
</evidence>
<feature type="domain" description="Response regulatory" evidence="17">
    <location>
        <begin position="656"/>
        <end position="775"/>
    </location>
</feature>
<dbReference type="PROSITE" id="PS50113">
    <property type="entry name" value="PAC"/>
    <property type="match status" value="1"/>
</dbReference>
<dbReference type="InterPro" id="IPR001789">
    <property type="entry name" value="Sig_transdc_resp-reg_receiver"/>
</dbReference>
<dbReference type="OrthoDB" id="9801651at2"/>
<evidence type="ECO:0000256" key="2">
    <source>
        <dbReference type="ARBA" id="ARBA00004651"/>
    </source>
</evidence>
<dbReference type="NCBIfam" id="TIGR00229">
    <property type="entry name" value="sensory_box"/>
    <property type="match status" value="1"/>
</dbReference>
<evidence type="ECO:0000256" key="12">
    <source>
        <dbReference type="ARBA" id="ARBA00023012"/>
    </source>
</evidence>
<dbReference type="InterPro" id="IPR001610">
    <property type="entry name" value="PAC"/>
</dbReference>
<sequence length="926" mass="102140">MPEMESDQPDGRELRDAIEQYAALTDGWFWESDEEHKITYVSQGVEDIVGSPPSFFIGRSRKEYSIASSVDAEVWEKHIQDLSEKRAIHNFTYKFQGPKGERWIRVDGTPVFSKAGRFLGYRGIARDITDQVSNENRVAMLAAAVDQFPSPICIWGEDDKLLWFNKPFQNSFADLPIPVEIGIGYETFIRQLAETRLAWKNDRECEEWISARIEGQRTQQDTATVRLQNGRTFRIEKRPLSSGETVTLSMELTDILSAQDEAQIARRKLTEALNALDTPFAYYDAEDRLQNWNDAFTEMNIKISDLLTEGAPFEYLLDALIERGQIAGIEGREEEFRRRRLESHRQSNIRTERQIGDGRWFMAREVGTSDGGVVGIWTDISELKAQQAELEHGRKEAERASQLKSGFLANISHELRTPLNSIGGFVHLLAERDLGEQEQQLVSRISSSTDMLVSLVNDLLDLSLAEAGELHVTNSEFSIPDVLDEVARILEPVASIKGLTFETDVADEFPAVVCGDRMRIRQILLSFADNAVKFTHKGGIRISARAEGGVIPTNDETATIFLEVSDTGIGIADDVTREVFTPFFQGDGSSTREFGGAGLGLSISKKLADLMGGSIEIDSVIGTGTTVTLRVRLPIHSTVGLGESPPPTARGLSGAKILVVDDQSLNRQVLRSVLTRAGCSVYEAVDGEEAVNIALSSEAHFFDAILMDIQMPKMDGLTATRAILATAKGNVPPIIALTAHTMESERRKCIAAGMCDHLEKPVDPVQLFDTLARWTSGRREGASISPGQCEHSDGTNLDVKPEPLQPAEASAASVYVALVHQLADAIDDEELARELLGEFAETYGNAAAQLRSYLDADEVTAAKDFAHRLKGVSGNLRLIDLHDAAMRLEARLSSNPQHSDELYEALDTLGAIHNRIVDSIHGSVTA</sequence>
<dbReference type="Pfam" id="PF01627">
    <property type="entry name" value="Hpt"/>
    <property type="match status" value="1"/>
</dbReference>
<dbReference type="EMBL" id="SADE01000001">
    <property type="protein sequence ID" value="RVU37772.1"/>
    <property type="molecule type" value="Genomic_DNA"/>
</dbReference>
<dbReference type="PANTHER" id="PTHR45339:SF1">
    <property type="entry name" value="HYBRID SIGNAL TRANSDUCTION HISTIDINE KINASE J"/>
    <property type="match status" value="1"/>
</dbReference>
<evidence type="ECO:0000256" key="13">
    <source>
        <dbReference type="ARBA" id="ARBA00023136"/>
    </source>
</evidence>
<feature type="domain" description="PAC" evidence="18">
    <location>
        <begin position="81"/>
        <end position="140"/>
    </location>
</feature>
<evidence type="ECO:0000256" key="3">
    <source>
        <dbReference type="ARBA" id="ARBA00012438"/>
    </source>
</evidence>
<accession>A0A437QTD6</accession>
<evidence type="ECO:0000259" key="19">
    <source>
        <dbReference type="PROSITE" id="PS50894"/>
    </source>
</evidence>
<comment type="subcellular location">
    <subcellularLocation>
        <location evidence="2">Cell membrane</location>
        <topology evidence="2">Multi-pass membrane protein</topology>
    </subcellularLocation>
</comment>
<keyword evidence="9" id="KW-0418">Kinase</keyword>
<evidence type="ECO:0000256" key="8">
    <source>
        <dbReference type="ARBA" id="ARBA00022741"/>
    </source>
</evidence>
<dbReference type="FunFam" id="3.30.565.10:FF:000010">
    <property type="entry name" value="Sensor histidine kinase RcsC"/>
    <property type="match status" value="1"/>
</dbReference>
<dbReference type="SMART" id="SM00388">
    <property type="entry name" value="HisKA"/>
    <property type="match status" value="1"/>
</dbReference>
<gene>
    <name evidence="20" type="ORF">EOI86_00240</name>
</gene>
<evidence type="ECO:0000256" key="6">
    <source>
        <dbReference type="ARBA" id="ARBA00022679"/>
    </source>
</evidence>
<dbReference type="SMART" id="SM00086">
    <property type="entry name" value="PAC"/>
    <property type="match status" value="1"/>
</dbReference>
<dbReference type="InterPro" id="IPR036097">
    <property type="entry name" value="HisK_dim/P_sf"/>
</dbReference>
<evidence type="ECO:0000259" key="18">
    <source>
        <dbReference type="PROSITE" id="PS50113"/>
    </source>
</evidence>
<evidence type="ECO:0000313" key="21">
    <source>
        <dbReference type="Proteomes" id="UP000287447"/>
    </source>
</evidence>
<evidence type="ECO:0000256" key="9">
    <source>
        <dbReference type="ARBA" id="ARBA00022777"/>
    </source>
</evidence>
<dbReference type="PROSITE" id="PS50110">
    <property type="entry name" value="RESPONSE_REGULATORY"/>
    <property type="match status" value="1"/>
</dbReference>
<dbReference type="InterPro" id="IPR008207">
    <property type="entry name" value="Sig_transdc_His_kin_Hpt_dom"/>
</dbReference>
<dbReference type="SUPFAM" id="SSF52172">
    <property type="entry name" value="CheY-like"/>
    <property type="match status" value="1"/>
</dbReference>
<dbReference type="PROSITE" id="PS50109">
    <property type="entry name" value="HIS_KIN"/>
    <property type="match status" value="1"/>
</dbReference>
<dbReference type="SUPFAM" id="SSF55874">
    <property type="entry name" value="ATPase domain of HSP90 chaperone/DNA topoisomerase II/histidine kinase"/>
    <property type="match status" value="1"/>
</dbReference>
<protein>
    <recommendedName>
        <fullName evidence="3">histidine kinase</fullName>
        <ecNumber evidence="3">2.7.13.3</ecNumber>
    </recommendedName>
</protein>
<organism evidence="20 21">
    <name type="scientific">Hwanghaeella grinnelliae</name>
    <dbReference type="NCBI Taxonomy" id="2500179"/>
    <lineage>
        <taxon>Bacteria</taxon>
        <taxon>Pseudomonadati</taxon>
        <taxon>Pseudomonadota</taxon>
        <taxon>Alphaproteobacteria</taxon>
        <taxon>Rhodospirillales</taxon>
        <taxon>Rhodospirillaceae</taxon>
        <taxon>Hwanghaeella</taxon>
    </lineage>
</organism>
<dbReference type="GO" id="GO:0005524">
    <property type="term" value="F:ATP binding"/>
    <property type="evidence" value="ECO:0007669"/>
    <property type="project" value="UniProtKB-KW"/>
</dbReference>
<evidence type="ECO:0000256" key="14">
    <source>
        <dbReference type="PROSITE-ProRule" id="PRU00110"/>
    </source>
</evidence>
<keyword evidence="13" id="KW-0472">Membrane</keyword>
<dbReference type="Gene3D" id="1.20.120.160">
    <property type="entry name" value="HPT domain"/>
    <property type="match status" value="1"/>
</dbReference>
<dbReference type="Pfam" id="PF02518">
    <property type="entry name" value="HATPase_c"/>
    <property type="match status" value="1"/>
</dbReference>
<dbReference type="CDD" id="cd00130">
    <property type="entry name" value="PAS"/>
    <property type="match status" value="1"/>
</dbReference>
<dbReference type="SUPFAM" id="SSF55785">
    <property type="entry name" value="PYP-like sensor domain (PAS domain)"/>
    <property type="match status" value="1"/>
</dbReference>
<dbReference type="PRINTS" id="PR00344">
    <property type="entry name" value="BCTRLSENSOR"/>
</dbReference>
<keyword evidence="7" id="KW-0812">Transmembrane</keyword>
<dbReference type="SMART" id="SM00387">
    <property type="entry name" value="HATPase_c"/>
    <property type="match status" value="1"/>
</dbReference>
<keyword evidence="10" id="KW-0067">ATP-binding</keyword>
<dbReference type="PROSITE" id="PS50894">
    <property type="entry name" value="HPT"/>
    <property type="match status" value="1"/>
</dbReference>
<feature type="domain" description="HPt" evidence="19">
    <location>
        <begin position="828"/>
        <end position="926"/>
    </location>
</feature>
<dbReference type="InterPro" id="IPR000700">
    <property type="entry name" value="PAS-assoc_C"/>
</dbReference>
<dbReference type="Pfam" id="PF00512">
    <property type="entry name" value="HisKA"/>
    <property type="match status" value="1"/>
</dbReference>
<dbReference type="Pfam" id="PF00072">
    <property type="entry name" value="Response_reg"/>
    <property type="match status" value="1"/>
</dbReference>
<dbReference type="Gene3D" id="1.10.287.130">
    <property type="match status" value="1"/>
</dbReference>
<evidence type="ECO:0000313" key="20">
    <source>
        <dbReference type="EMBL" id="RVU37772.1"/>
    </source>
</evidence>
<feature type="modified residue" description="4-aspartylphosphate" evidence="15">
    <location>
        <position position="708"/>
    </location>
</feature>
<evidence type="ECO:0000256" key="15">
    <source>
        <dbReference type="PROSITE-ProRule" id="PRU00169"/>
    </source>
</evidence>
<dbReference type="InterPro" id="IPR003661">
    <property type="entry name" value="HisK_dim/P_dom"/>
</dbReference>
<keyword evidence="11" id="KW-1133">Transmembrane helix</keyword>
<feature type="modified residue" description="Phosphohistidine" evidence="14">
    <location>
        <position position="867"/>
    </location>
</feature>
<evidence type="ECO:0000256" key="10">
    <source>
        <dbReference type="ARBA" id="ARBA00022840"/>
    </source>
</evidence>
<dbReference type="InterPro" id="IPR000014">
    <property type="entry name" value="PAS"/>
</dbReference>
<keyword evidence="8" id="KW-0547">Nucleotide-binding</keyword>
<keyword evidence="12" id="KW-0902">Two-component regulatory system</keyword>
<keyword evidence="6" id="KW-0808">Transferase</keyword>
<dbReference type="Pfam" id="PF13426">
    <property type="entry name" value="PAS_9"/>
    <property type="match status" value="1"/>
</dbReference>